<keyword evidence="11 17" id="KW-0267">Excision nuclease</keyword>
<evidence type="ECO:0000256" key="7">
    <source>
        <dbReference type="ARBA" id="ARBA00022769"/>
    </source>
</evidence>
<protein>
    <recommendedName>
        <fullName evidence="15 17">UvrABC system protein A</fullName>
        <shortName evidence="17">UvrA protein</shortName>
    </recommendedName>
    <alternativeName>
        <fullName evidence="16 17">Excinuclease ABC subunit A</fullName>
    </alternativeName>
</protein>
<dbReference type="PANTHER" id="PTHR43152:SF3">
    <property type="entry name" value="UVRABC SYSTEM PROTEIN A"/>
    <property type="match status" value="1"/>
</dbReference>
<feature type="domain" description="ABC transporter" evidence="18">
    <location>
        <begin position="596"/>
        <end position="932"/>
    </location>
</feature>
<reference evidence="19" key="1">
    <citation type="journal article" date="2020" name="mSystems">
        <title>Genome- and Community-Level Interaction Insights into Carbon Utilization and Element Cycling Functions of Hydrothermarchaeota in Hydrothermal Sediment.</title>
        <authorList>
            <person name="Zhou Z."/>
            <person name="Liu Y."/>
            <person name="Xu W."/>
            <person name="Pan J."/>
            <person name="Luo Z.H."/>
            <person name="Li M."/>
        </authorList>
    </citation>
    <scope>NUCLEOTIDE SEQUENCE [LARGE SCALE GENOMIC DNA]</scope>
    <source>
        <strain evidence="19">SpSt-776</strain>
    </source>
</reference>
<comment type="similarity">
    <text evidence="14 17">Belongs to the ABC transporter superfamily. UvrA family.</text>
</comment>
<dbReference type="Gene3D" id="3.40.50.300">
    <property type="entry name" value="P-loop containing nucleotide triphosphate hydrolases"/>
    <property type="match status" value="3"/>
</dbReference>
<evidence type="ECO:0000256" key="2">
    <source>
        <dbReference type="ARBA" id="ARBA00022490"/>
    </source>
</evidence>
<keyword evidence="6 17" id="KW-0227">DNA damage</keyword>
<dbReference type="GO" id="GO:0005524">
    <property type="term" value="F:ATP binding"/>
    <property type="evidence" value="ECO:0007669"/>
    <property type="project" value="UniProtKB-UniRule"/>
</dbReference>
<dbReference type="Gene3D" id="1.20.1580.10">
    <property type="entry name" value="ABC transporter ATPase like domain"/>
    <property type="match status" value="3"/>
</dbReference>
<dbReference type="InterPro" id="IPR004602">
    <property type="entry name" value="UvrA"/>
</dbReference>
<evidence type="ECO:0000256" key="10">
    <source>
        <dbReference type="ARBA" id="ARBA00022840"/>
    </source>
</evidence>
<feature type="zinc finger region" description="C4-type" evidence="17">
    <location>
        <begin position="252"/>
        <end position="279"/>
    </location>
</feature>
<evidence type="ECO:0000256" key="8">
    <source>
        <dbReference type="ARBA" id="ARBA00022771"/>
    </source>
</evidence>
<keyword evidence="8 17" id="KW-0863">Zinc-finger</keyword>
<keyword evidence="17" id="KW-0742">SOS response</keyword>
<keyword evidence="7 17" id="KW-0228">DNA excision</keyword>
<dbReference type="InterPro" id="IPR003593">
    <property type="entry name" value="AAA+_ATPase"/>
</dbReference>
<dbReference type="GO" id="GO:0003677">
    <property type="term" value="F:DNA binding"/>
    <property type="evidence" value="ECO:0007669"/>
    <property type="project" value="UniProtKB-UniRule"/>
</dbReference>
<evidence type="ECO:0000256" key="16">
    <source>
        <dbReference type="ARBA" id="ARBA00042156"/>
    </source>
</evidence>
<evidence type="ECO:0000259" key="18">
    <source>
        <dbReference type="PROSITE" id="PS50893"/>
    </source>
</evidence>
<dbReference type="CDD" id="cd03271">
    <property type="entry name" value="ABC_UvrA_II"/>
    <property type="match status" value="1"/>
</dbReference>
<sequence length="936" mass="103738">MSSDKIVIRGAREHNLKNLDVELPRHRFIVITGVSGSGKSTLAFDILYAEGQRRYVESISTYARQFLELMDKPDVDYIEGLSPAIAIEPRSASKNPRSTVGTVTEIYDYLRVLFARVGTPYCYQCGRPIASLSVPQMVDQLLELPQGTRFTILAPLVVNRKGEHQKLLERLQREGFSRIRLNGRVVELEELPVLDKNKRHTIEAVVDRLVIKEDMTARLADSLELALKLGEGSVRVALAGGEELLFSEKLACDVCGVGLPEITPQLFSFNSPQGACPACSGLGTRLVIDPDLVVPNPDLSLREGAVRPWANHYTLRHGQMLEALENHYRFSSRTPFKELDEAIKQALLHGSGQTPINFFYDQGGRRYFVPKPFPGVIPMLEERYQNSDSRAVREDIEQYMTWRPCPQCQGARLRKEALAVKVGGRNISEVTELSVAQALEWFRTLKLSPRQGEIARRVLKEITERLGFLLEVGLDYLTLNRPTATLAGGEAQRIRLATQIGSKLSGVLYILDEPSIGLHPRDTQKLLATLKTLRDLGNTVIVVEHDPETIRQADFVVDMGPGAGRKGGRAVFIGPPAELLHSDTQTGLFLSGRREIPLPRVRRTPSGFLRLRGASGHNLRQLSVDIPLGVLTCVTGVSGSGKSTLIMDTLYPALRQKLYRARITAAPFEDLSGAEQLDKVINIDQSPIGRTPRSNPDTYSGVFTLIRELFSQVPEARLRGYRPGRFSFNVKGGRCEACRGEGINKIEMHFLPDVYVRCEVCRGLRYNPATLEVRYKGFSIAEILEITVDQALEVFGAVPALRDRLQTLAEVGLGYVQLGQSATTLSGGEAQRLKLSRELAKRATGRTLYILDEPTTGLHLADIEKLLVVLNRLVDAGNTVIIIEHNLDVIKVADYLIDLGPEGGDKGGRLVAAGTPEEVARHPESHTGRFLRRILS</sequence>
<feature type="binding site" evidence="17">
    <location>
        <begin position="636"/>
        <end position="643"/>
    </location>
    <ligand>
        <name>ATP</name>
        <dbReference type="ChEBI" id="CHEBI:30616"/>
    </ligand>
</feature>
<accession>A0A7C3WII9</accession>
<dbReference type="GO" id="GO:0009381">
    <property type="term" value="F:excinuclease ABC activity"/>
    <property type="evidence" value="ECO:0007669"/>
    <property type="project" value="UniProtKB-UniRule"/>
</dbReference>
<dbReference type="HAMAP" id="MF_00205">
    <property type="entry name" value="UvrA"/>
    <property type="match status" value="1"/>
</dbReference>
<dbReference type="AlphaFoldDB" id="A0A7C3WII9"/>
<keyword evidence="4 17" id="KW-0677">Repeat</keyword>
<keyword evidence="12 17" id="KW-0238">DNA-binding</keyword>
<organism evidence="19">
    <name type="scientific">Desulfobacca acetoxidans</name>
    <dbReference type="NCBI Taxonomy" id="60893"/>
    <lineage>
        <taxon>Bacteria</taxon>
        <taxon>Pseudomonadati</taxon>
        <taxon>Thermodesulfobacteriota</taxon>
        <taxon>Desulfobaccia</taxon>
        <taxon>Desulfobaccales</taxon>
        <taxon>Desulfobaccaceae</taxon>
        <taxon>Desulfobacca</taxon>
    </lineage>
</organism>
<evidence type="ECO:0000256" key="17">
    <source>
        <dbReference type="HAMAP-Rule" id="MF_00205"/>
    </source>
</evidence>
<dbReference type="GO" id="GO:0005737">
    <property type="term" value="C:cytoplasm"/>
    <property type="evidence" value="ECO:0007669"/>
    <property type="project" value="UniProtKB-SubCell"/>
</dbReference>
<evidence type="ECO:0000313" key="19">
    <source>
        <dbReference type="EMBL" id="HGB15348.1"/>
    </source>
</evidence>
<comment type="subunit">
    <text evidence="17">Forms a heterotetramer with UvrB during the search for lesions.</text>
</comment>
<dbReference type="SUPFAM" id="SSF52540">
    <property type="entry name" value="P-loop containing nucleoside triphosphate hydrolases"/>
    <property type="match status" value="2"/>
</dbReference>
<dbReference type="FunFam" id="1.20.1580.10:FF:000002">
    <property type="entry name" value="UvrABC system protein A"/>
    <property type="match status" value="1"/>
</dbReference>
<evidence type="ECO:0000256" key="4">
    <source>
        <dbReference type="ARBA" id="ARBA00022737"/>
    </source>
</evidence>
<dbReference type="SMART" id="SM00382">
    <property type="entry name" value="AAA"/>
    <property type="match status" value="2"/>
</dbReference>
<evidence type="ECO:0000256" key="12">
    <source>
        <dbReference type="ARBA" id="ARBA00023125"/>
    </source>
</evidence>
<keyword evidence="10 17" id="KW-0067">ATP-binding</keyword>
<comment type="function">
    <text evidence="17">The UvrABC repair system catalyzes the recognition and processing of DNA lesions. UvrA is an ATPase and a DNA-binding protein. A damage recognition complex composed of 2 UvrA and 2 UvrB subunits scans DNA for abnormalities. When the presence of a lesion has been verified by UvrB, the UvrA molecules dissociate.</text>
</comment>
<evidence type="ECO:0000256" key="13">
    <source>
        <dbReference type="ARBA" id="ARBA00023204"/>
    </source>
</evidence>
<evidence type="ECO:0000256" key="1">
    <source>
        <dbReference type="ARBA" id="ARBA00004496"/>
    </source>
</evidence>
<dbReference type="GO" id="GO:0009432">
    <property type="term" value="P:SOS response"/>
    <property type="evidence" value="ECO:0007669"/>
    <property type="project" value="UniProtKB-UniRule"/>
</dbReference>
<dbReference type="GO" id="GO:0006289">
    <property type="term" value="P:nucleotide-excision repair"/>
    <property type="evidence" value="ECO:0007669"/>
    <property type="project" value="UniProtKB-UniRule"/>
</dbReference>
<feature type="domain" description="ABC transporter" evidence="18">
    <location>
        <begin position="315"/>
        <end position="586"/>
    </location>
</feature>
<comment type="caution">
    <text evidence="19">The sequence shown here is derived from an EMBL/GenBank/DDBJ whole genome shotgun (WGS) entry which is preliminary data.</text>
</comment>
<dbReference type="PROSITE" id="PS00211">
    <property type="entry name" value="ABC_TRANSPORTER_1"/>
    <property type="match status" value="2"/>
</dbReference>
<dbReference type="InterPro" id="IPR041552">
    <property type="entry name" value="UvrA_DNA-bd"/>
</dbReference>
<dbReference type="NCBIfam" id="NF001503">
    <property type="entry name" value="PRK00349.1"/>
    <property type="match status" value="1"/>
</dbReference>
<name>A0A7C3WII9_9BACT</name>
<dbReference type="InterPro" id="IPR027417">
    <property type="entry name" value="P-loop_NTPase"/>
</dbReference>
<feature type="zinc finger region" description="C4-type" evidence="17">
    <location>
        <begin position="735"/>
        <end position="761"/>
    </location>
</feature>
<dbReference type="NCBIfam" id="TIGR00630">
    <property type="entry name" value="uvra"/>
    <property type="match status" value="1"/>
</dbReference>
<evidence type="ECO:0000256" key="9">
    <source>
        <dbReference type="ARBA" id="ARBA00022833"/>
    </source>
</evidence>
<evidence type="ECO:0000256" key="5">
    <source>
        <dbReference type="ARBA" id="ARBA00022741"/>
    </source>
</evidence>
<dbReference type="Gene3D" id="1.10.8.280">
    <property type="entry name" value="ABC transporter ATPase domain-like"/>
    <property type="match status" value="1"/>
</dbReference>
<dbReference type="Pfam" id="PF17760">
    <property type="entry name" value="UvrA_inter"/>
    <property type="match status" value="1"/>
</dbReference>
<evidence type="ECO:0000256" key="6">
    <source>
        <dbReference type="ARBA" id="ARBA00022763"/>
    </source>
</evidence>
<dbReference type="GO" id="GO:0016887">
    <property type="term" value="F:ATP hydrolysis activity"/>
    <property type="evidence" value="ECO:0007669"/>
    <property type="project" value="InterPro"/>
</dbReference>
<keyword evidence="2 17" id="KW-0963">Cytoplasm</keyword>
<keyword evidence="3 17" id="KW-0479">Metal-binding</keyword>
<proteinExistence type="inferred from homology"/>
<keyword evidence="13 17" id="KW-0234">DNA repair</keyword>
<evidence type="ECO:0000256" key="14">
    <source>
        <dbReference type="ARBA" id="ARBA00038000"/>
    </source>
</evidence>
<evidence type="ECO:0000256" key="3">
    <source>
        <dbReference type="ARBA" id="ARBA00022723"/>
    </source>
</evidence>
<dbReference type="PROSITE" id="PS50893">
    <property type="entry name" value="ABC_TRANSPORTER_2"/>
    <property type="match status" value="2"/>
</dbReference>
<dbReference type="EMBL" id="DTHB01000053">
    <property type="protein sequence ID" value="HGB15348.1"/>
    <property type="molecule type" value="Genomic_DNA"/>
</dbReference>
<keyword evidence="5 17" id="KW-0547">Nucleotide-binding</keyword>
<dbReference type="Gene3D" id="3.30.190.20">
    <property type="match status" value="1"/>
</dbReference>
<feature type="binding site" evidence="17">
    <location>
        <begin position="33"/>
        <end position="40"/>
    </location>
    <ligand>
        <name>ATP</name>
        <dbReference type="ChEBI" id="CHEBI:30616"/>
    </ligand>
</feature>
<evidence type="ECO:0000256" key="15">
    <source>
        <dbReference type="ARBA" id="ARBA00039316"/>
    </source>
</evidence>
<dbReference type="GO" id="GO:0009380">
    <property type="term" value="C:excinuclease repair complex"/>
    <property type="evidence" value="ECO:0007669"/>
    <property type="project" value="InterPro"/>
</dbReference>
<dbReference type="InterPro" id="IPR017871">
    <property type="entry name" value="ABC_transporter-like_CS"/>
</dbReference>
<evidence type="ECO:0000256" key="11">
    <source>
        <dbReference type="ARBA" id="ARBA00022881"/>
    </source>
</evidence>
<dbReference type="InterPro" id="IPR041102">
    <property type="entry name" value="UvrA_inter"/>
</dbReference>
<gene>
    <name evidence="17 19" type="primary">uvrA</name>
    <name evidence="19" type="ORF">ENV62_08955</name>
</gene>
<dbReference type="GO" id="GO:0008270">
    <property type="term" value="F:zinc ion binding"/>
    <property type="evidence" value="ECO:0007669"/>
    <property type="project" value="UniProtKB-UniRule"/>
</dbReference>
<comment type="subcellular location">
    <subcellularLocation>
        <location evidence="1 17">Cytoplasm</location>
    </subcellularLocation>
</comment>
<keyword evidence="9 17" id="KW-0862">Zinc</keyword>
<dbReference type="PANTHER" id="PTHR43152">
    <property type="entry name" value="UVRABC SYSTEM PROTEIN A"/>
    <property type="match status" value="1"/>
</dbReference>
<dbReference type="InterPro" id="IPR003439">
    <property type="entry name" value="ABC_transporter-like_ATP-bd"/>
</dbReference>
<dbReference type="Pfam" id="PF17755">
    <property type="entry name" value="UvrA_DNA-bind"/>
    <property type="match status" value="1"/>
</dbReference>